<dbReference type="AlphaFoldDB" id="A0A9P4PC44"/>
<gene>
    <name evidence="1" type="ORF">P171DRAFT_100014</name>
</gene>
<protein>
    <submittedName>
        <fullName evidence="1">Uncharacterized protein</fullName>
    </submittedName>
</protein>
<accession>A0A9P4PC44</accession>
<keyword evidence="2" id="KW-1185">Reference proteome</keyword>
<evidence type="ECO:0000313" key="2">
    <source>
        <dbReference type="Proteomes" id="UP000799764"/>
    </source>
</evidence>
<evidence type="ECO:0000313" key="1">
    <source>
        <dbReference type="EMBL" id="KAF2440369.1"/>
    </source>
</evidence>
<proteinExistence type="predicted"/>
<organism evidence="1 2">
    <name type="scientific">Karstenula rhodostoma CBS 690.94</name>
    <dbReference type="NCBI Taxonomy" id="1392251"/>
    <lineage>
        <taxon>Eukaryota</taxon>
        <taxon>Fungi</taxon>
        <taxon>Dikarya</taxon>
        <taxon>Ascomycota</taxon>
        <taxon>Pezizomycotina</taxon>
        <taxon>Dothideomycetes</taxon>
        <taxon>Pleosporomycetidae</taxon>
        <taxon>Pleosporales</taxon>
        <taxon>Massarineae</taxon>
        <taxon>Didymosphaeriaceae</taxon>
        <taxon>Karstenula</taxon>
    </lineage>
</organism>
<sequence length="136" mass="15152">MGVTVATLLLVQRPAGRLESARWGRLVGWLFIYLATWRIAARFAASRRLDENAERAVRSKWRQVESQPRGPGIGFCAMRYNSRQAVTKFIDTSITAGDTAASPQHVLHTALSTRFIGDYSTPVEGENASLEDRTEN</sequence>
<comment type="caution">
    <text evidence="1">The sequence shown here is derived from an EMBL/GenBank/DDBJ whole genome shotgun (WGS) entry which is preliminary data.</text>
</comment>
<name>A0A9P4PC44_9PLEO</name>
<dbReference type="Proteomes" id="UP000799764">
    <property type="component" value="Unassembled WGS sequence"/>
</dbReference>
<reference evidence="1" key="1">
    <citation type="journal article" date="2020" name="Stud. Mycol.">
        <title>101 Dothideomycetes genomes: a test case for predicting lifestyles and emergence of pathogens.</title>
        <authorList>
            <person name="Haridas S."/>
            <person name="Albert R."/>
            <person name="Binder M."/>
            <person name="Bloem J."/>
            <person name="Labutti K."/>
            <person name="Salamov A."/>
            <person name="Andreopoulos B."/>
            <person name="Baker S."/>
            <person name="Barry K."/>
            <person name="Bills G."/>
            <person name="Bluhm B."/>
            <person name="Cannon C."/>
            <person name="Castanera R."/>
            <person name="Culley D."/>
            <person name="Daum C."/>
            <person name="Ezra D."/>
            <person name="Gonzalez J."/>
            <person name="Henrissat B."/>
            <person name="Kuo A."/>
            <person name="Liang C."/>
            <person name="Lipzen A."/>
            <person name="Lutzoni F."/>
            <person name="Magnuson J."/>
            <person name="Mondo S."/>
            <person name="Nolan M."/>
            <person name="Ohm R."/>
            <person name="Pangilinan J."/>
            <person name="Park H.-J."/>
            <person name="Ramirez L."/>
            <person name="Alfaro M."/>
            <person name="Sun H."/>
            <person name="Tritt A."/>
            <person name="Yoshinaga Y."/>
            <person name="Zwiers L.-H."/>
            <person name="Turgeon B."/>
            <person name="Goodwin S."/>
            <person name="Spatafora J."/>
            <person name="Crous P."/>
            <person name="Grigoriev I."/>
        </authorList>
    </citation>
    <scope>NUCLEOTIDE SEQUENCE</scope>
    <source>
        <strain evidence="1">CBS 690.94</strain>
    </source>
</reference>
<dbReference type="EMBL" id="MU001507">
    <property type="protein sequence ID" value="KAF2440369.1"/>
    <property type="molecule type" value="Genomic_DNA"/>
</dbReference>